<dbReference type="AlphaFoldDB" id="A0A3L8PA21"/>
<feature type="transmembrane region" description="Helical" evidence="1">
    <location>
        <begin position="89"/>
        <end position="109"/>
    </location>
</feature>
<reference evidence="2 3" key="1">
    <citation type="submission" date="2018-10" db="EMBL/GenBank/DDBJ databases">
        <title>Aeromicrobium sp. 9W16Y-2 whole genome shotgun sequence.</title>
        <authorList>
            <person name="Li F."/>
        </authorList>
    </citation>
    <scope>NUCLEOTIDE SEQUENCE [LARGE SCALE GENOMIC DNA]</scope>
    <source>
        <strain evidence="2 3">9W16Y-2</strain>
    </source>
</reference>
<feature type="transmembrane region" description="Helical" evidence="1">
    <location>
        <begin position="46"/>
        <end position="69"/>
    </location>
</feature>
<name>A0A3L8PA21_9ACTN</name>
<feature type="non-terminal residue" evidence="2">
    <location>
        <position position="1"/>
    </location>
</feature>
<keyword evidence="3" id="KW-1185">Reference proteome</keyword>
<keyword evidence="1" id="KW-0472">Membrane</keyword>
<keyword evidence="1" id="KW-1133">Transmembrane helix</keyword>
<dbReference type="Proteomes" id="UP000282515">
    <property type="component" value="Unassembled WGS sequence"/>
</dbReference>
<comment type="caution">
    <text evidence="2">The sequence shown here is derived from an EMBL/GenBank/DDBJ whole genome shotgun (WGS) entry which is preliminary data.</text>
</comment>
<evidence type="ECO:0000256" key="1">
    <source>
        <dbReference type="SAM" id="Phobius"/>
    </source>
</evidence>
<feature type="transmembrane region" description="Helical" evidence="1">
    <location>
        <begin position="6"/>
        <end position="25"/>
    </location>
</feature>
<dbReference type="EMBL" id="RDBF01000161">
    <property type="protein sequence ID" value="RLV51862.1"/>
    <property type="molecule type" value="Genomic_DNA"/>
</dbReference>
<keyword evidence="1" id="KW-0812">Transmembrane</keyword>
<organism evidence="2 3">
    <name type="scientific">Aeromicrobium phragmitis</name>
    <dbReference type="NCBI Taxonomy" id="2478914"/>
    <lineage>
        <taxon>Bacteria</taxon>
        <taxon>Bacillati</taxon>
        <taxon>Actinomycetota</taxon>
        <taxon>Actinomycetes</taxon>
        <taxon>Propionibacteriales</taxon>
        <taxon>Nocardioidaceae</taxon>
        <taxon>Aeromicrobium</taxon>
    </lineage>
</organism>
<gene>
    <name evidence="2" type="ORF">D9V41_16765</name>
</gene>
<sequence length="125" mass="13643">DQVIGLSVASMVLTAALFAVAWAHRTHRIEWFARMGDALRRRTGEPGWAAFASLFIAGALVVALLGFMWDVSLHAGRGRDEGPLANPAHYLILIGLFALFIAGMVGVVYERDGRRPSRAAVRITR</sequence>
<proteinExistence type="predicted"/>
<evidence type="ECO:0000313" key="2">
    <source>
        <dbReference type="EMBL" id="RLV51862.1"/>
    </source>
</evidence>
<accession>A0A3L8PA21</accession>
<evidence type="ECO:0000313" key="3">
    <source>
        <dbReference type="Proteomes" id="UP000282515"/>
    </source>
</evidence>
<protein>
    <submittedName>
        <fullName evidence="2">Uncharacterized protein</fullName>
    </submittedName>
</protein>
<feature type="non-terminal residue" evidence="2">
    <location>
        <position position="125"/>
    </location>
</feature>